<feature type="compositionally biased region" description="Basic and acidic residues" evidence="1">
    <location>
        <begin position="193"/>
        <end position="203"/>
    </location>
</feature>
<gene>
    <name evidence="3" type="ORF">JO380_002934</name>
</gene>
<comment type="caution">
    <text evidence="3">The sequence shown here is derived from an EMBL/GenBank/DDBJ whole genome shotgun (WGS) entry which is preliminary data.</text>
</comment>
<dbReference type="PANTHER" id="PTHR34700">
    <property type="entry name" value="POTASSIUM BINDING PROTEIN KBP"/>
    <property type="match status" value="1"/>
</dbReference>
<keyword evidence="2" id="KW-0472">Membrane</keyword>
<feature type="transmembrane region" description="Helical" evidence="2">
    <location>
        <begin position="16"/>
        <end position="39"/>
    </location>
</feature>
<evidence type="ECO:0000313" key="4">
    <source>
        <dbReference type="Proteomes" id="UP001240250"/>
    </source>
</evidence>
<evidence type="ECO:0000313" key="3">
    <source>
        <dbReference type="EMBL" id="MDQ0426553.1"/>
    </source>
</evidence>
<feature type="region of interest" description="Disordered" evidence="1">
    <location>
        <begin position="288"/>
        <end position="313"/>
    </location>
</feature>
<dbReference type="RefSeq" id="WP_070320343.1">
    <property type="nucleotide sequence ID" value="NZ_CP194061.1"/>
</dbReference>
<accession>A0ABU0GMJ8</accession>
<proteinExistence type="predicted"/>
<organism evidence="3 4">
    <name type="scientific">Cellulomonas iranensis</name>
    <dbReference type="NCBI Taxonomy" id="76862"/>
    <lineage>
        <taxon>Bacteria</taxon>
        <taxon>Bacillati</taxon>
        <taxon>Actinomycetota</taxon>
        <taxon>Actinomycetes</taxon>
        <taxon>Micrococcales</taxon>
        <taxon>Cellulomonadaceae</taxon>
        <taxon>Cellulomonas</taxon>
    </lineage>
</organism>
<dbReference type="InterPro" id="IPR036779">
    <property type="entry name" value="LysM_dom_sf"/>
</dbReference>
<keyword evidence="4" id="KW-1185">Reference proteome</keyword>
<evidence type="ECO:0000256" key="2">
    <source>
        <dbReference type="SAM" id="Phobius"/>
    </source>
</evidence>
<dbReference type="InterPro" id="IPR052196">
    <property type="entry name" value="Bact_Kbp"/>
</dbReference>
<keyword evidence="2" id="KW-1133">Transmembrane helix</keyword>
<sequence>METTTTPTRSGARRPVVAATTLLLTGTAALAVALLLAWWSLDQVTSTRLWRVESFVGPGVVTAGAAAAAWVGASALAAAVCALARATGGVWRSGERVVQRWAPGLVRRSLALAVAAGVGLGAATGAHATTDAAPPAAAVTTVVDLGWAPTDAPGTVGAPSRTHDATQGRTPSPPAPAKRADGDDASPAHGRTATHDDPDEARSDAPAAVAGNARDAAPSATEASDGPSGASPGDPSTLTTFEHDTEGTVVVAVGDSLWAVAARQLGPGATDAQIAAEWPRWYRANEATIGPDPDVLRPGQVLRAPGPLEGAAR</sequence>
<feature type="region of interest" description="Disordered" evidence="1">
    <location>
        <begin position="150"/>
        <end position="241"/>
    </location>
</feature>
<dbReference type="Gene3D" id="3.10.350.10">
    <property type="entry name" value="LysM domain"/>
    <property type="match status" value="1"/>
</dbReference>
<evidence type="ECO:0000256" key="1">
    <source>
        <dbReference type="SAM" id="MobiDB-lite"/>
    </source>
</evidence>
<dbReference type="EMBL" id="JAUSVM010000001">
    <property type="protein sequence ID" value="MDQ0426553.1"/>
    <property type="molecule type" value="Genomic_DNA"/>
</dbReference>
<dbReference type="Proteomes" id="UP001240250">
    <property type="component" value="Unassembled WGS sequence"/>
</dbReference>
<feature type="transmembrane region" description="Helical" evidence="2">
    <location>
        <begin position="59"/>
        <end position="84"/>
    </location>
</feature>
<protein>
    <submittedName>
        <fullName evidence="3">LysM repeat protein</fullName>
    </submittedName>
</protein>
<name>A0ABU0GMJ8_9CELL</name>
<reference evidence="3 4" key="1">
    <citation type="submission" date="2023-07" db="EMBL/GenBank/DDBJ databases">
        <title>Sequencing the genomes of 1000 actinobacteria strains.</title>
        <authorList>
            <person name="Klenk H.-P."/>
        </authorList>
    </citation>
    <scope>NUCLEOTIDE SEQUENCE [LARGE SCALE GENOMIC DNA]</scope>
    <source>
        <strain evidence="3 4">DSM 14785</strain>
    </source>
</reference>
<feature type="transmembrane region" description="Helical" evidence="2">
    <location>
        <begin position="105"/>
        <end position="126"/>
    </location>
</feature>
<dbReference type="PANTHER" id="PTHR34700:SF4">
    <property type="entry name" value="PHAGE-LIKE ELEMENT PBSX PROTEIN XKDP"/>
    <property type="match status" value="1"/>
</dbReference>
<keyword evidence="2" id="KW-0812">Transmembrane</keyword>